<dbReference type="CDD" id="cd00614">
    <property type="entry name" value="CGS_like"/>
    <property type="match status" value="1"/>
</dbReference>
<sequence>MAHHSSVPSDRHFTHDHSAEVFAANFGTRAIHAGQNPDPVTGAVIPPLSLSTTFKQHGAGDYNGFDYSRSGNPTRHAFETAVAALERAKYGLAFSSGSATTATIMNSLPAGSHVVSVNDVYGGTYRYFTKVAGALGVDVTFVDLKDAANVASAIKANTKLVWVETPTNPTLRLVDIKAVSEVAHQHGVKLVVDNTFMSPYFQNPLELGADIVVHSVTKYINGHSDVVMGVAVTNDEAIYTKLAFLQNSIGAVPSAFDCFLANRGLKTLHLRMRQHAASAQAIAEFLEASPYVENVIYPGLASHPQHALAKRQQKGFGGMISFRIKGNLATANKFLQKVKFFTLAESLGGVESLCELPATMTHGSVSPEDRAALGITENLIRLSVGIEDTEDLLNDIKQALEGASK</sequence>
<evidence type="ECO:0000256" key="9">
    <source>
        <dbReference type="RuleBase" id="RU362118"/>
    </source>
</evidence>
<evidence type="ECO:0000256" key="4">
    <source>
        <dbReference type="ARBA" id="ARBA00012085"/>
    </source>
</evidence>
<comment type="cofactor">
    <cofactor evidence="1 9">
        <name>pyridoxal 5'-phosphate</name>
        <dbReference type="ChEBI" id="CHEBI:597326"/>
    </cofactor>
</comment>
<dbReference type="EC" id="4.4.1.1" evidence="4"/>
<name>A0A9P6Q701_9FUNG</name>
<feature type="modified residue" description="N6-(pyridoxal phosphate)lysine" evidence="8">
    <location>
        <position position="218"/>
    </location>
</feature>
<comment type="similarity">
    <text evidence="3 9">Belongs to the trans-sulfuration enzymes family.</text>
</comment>
<dbReference type="GO" id="GO:0030170">
    <property type="term" value="F:pyridoxal phosphate binding"/>
    <property type="evidence" value="ECO:0007669"/>
    <property type="project" value="InterPro"/>
</dbReference>
<evidence type="ECO:0000256" key="7">
    <source>
        <dbReference type="ARBA" id="ARBA00029853"/>
    </source>
</evidence>
<dbReference type="PIRSF" id="PIRSF001434">
    <property type="entry name" value="CGS"/>
    <property type="match status" value="1"/>
</dbReference>
<organism evidence="10 11">
    <name type="scientific">Actinomortierella ambigua</name>
    <dbReference type="NCBI Taxonomy" id="1343610"/>
    <lineage>
        <taxon>Eukaryota</taxon>
        <taxon>Fungi</taxon>
        <taxon>Fungi incertae sedis</taxon>
        <taxon>Mucoromycota</taxon>
        <taxon>Mortierellomycotina</taxon>
        <taxon>Mortierellomycetes</taxon>
        <taxon>Mortierellales</taxon>
        <taxon>Mortierellaceae</taxon>
        <taxon>Actinomortierella</taxon>
    </lineage>
</organism>
<reference evidence="10" key="1">
    <citation type="journal article" date="2020" name="Fungal Divers.">
        <title>Resolving the Mortierellaceae phylogeny through synthesis of multi-gene phylogenetics and phylogenomics.</title>
        <authorList>
            <person name="Vandepol N."/>
            <person name="Liber J."/>
            <person name="Desiro A."/>
            <person name="Na H."/>
            <person name="Kennedy M."/>
            <person name="Barry K."/>
            <person name="Grigoriev I.V."/>
            <person name="Miller A.N."/>
            <person name="O'Donnell K."/>
            <person name="Stajich J.E."/>
            <person name="Bonito G."/>
        </authorList>
    </citation>
    <scope>NUCLEOTIDE SEQUENCE</scope>
    <source>
        <strain evidence="10">BC1065</strain>
    </source>
</reference>
<dbReference type="InterPro" id="IPR015422">
    <property type="entry name" value="PyrdxlP-dep_Trfase_small"/>
</dbReference>
<dbReference type="GO" id="GO:0019346">
    <property type="term" value="P:transsulfuration"/>
    <property type="evidence" value="ECO:0007669"/>
    <property type="project" value="InterPro"/>
</dbReference>
<dbReference type="Gene3D" id="3.40.640.10">
    <property type="entry name" value="Type I PLP-dependent aspartate aminotransferase-like (Major domain)"/>
    <property type="match status" value="1"/>
</dbReference>
<keyword evidence="6" id="KW-0028">Amino-acid biosynthesis</keyword>
<comment type="caution">
    <text evidence="10">The sequence shown here is derived from an EMBL/GenBank/DDBJ whole genome shotgun (WGS) entry which is preliminary data.</text>
</comment>
<evidence type="ECO:0000256" key="8">
    <source>
        <dbReference type="PIRSR" id="PIRSR001434-2"/>
    </source>
</evidence>
<dbReference type="NCBIfam" id="NF005871">
    <property type="entry name" value="PRK07811.1"/>
    <property type="match status" value="1"/>
</dbReference>
<dbReference type="Gene3D" id="3.90.1150.10">
    <property type="entry name" value="Aspartate Aminotransferase, domain 1"/>
    <property type="match status" value="1"/>
</dbReference>
<evidence type="ECO:0000313" key="11">
    <source>
        <dbReference type="Proteomes" id="UP000807716"/>
    </source>
</evidence>
<evidence type="ECO:0000256" key="5">
    <source>
        <dbReference type="ARBA" id="ARBA00022898"/>
    </source>
</evidence>
<evidence type="ECO:0000256" key="2">
    <source>
        <dbReference type="ARBA" id="ARBA00005038"/>
    </source>
</evidence>
<dbReference type="FunFam" id="3.40.640.10:FF:000043">
    <property type="entry name" value="Cystathionine gamma-lyase"/>
    <property type="match status" value="1"/>
</dbReference>
<dbReference type="Pfam" id="PF01053">
    <property type="entry name" value="Cys_Met_Meta_PP"/>
    <property type="match status" value="1"/>
</dbReference>
<evidence type="ECO:0000313" key="10">
    <source>
        <dbReference type="EMBL" id="KAG0260880.1"/>
    </source>
</evidence>
<proteinExistence type="inferred from homology"/>
<dbReference type="AlphaFoldDB" id="A0A9P6Q701"/>
<dbReference type="PANTHER" id="PTHR11808">
    <property type="entry name" value="TRANS-SULFURATION ENZYME FAMILY MEMBER"/>
    <property type="match status" value="1"/>
</dbReference>
<dbReference type="InterPro" id="IPR015424">
    <property type="entry name" value="PyrdxlP-dep_Trfase"/>
</dbReference>
<evidence type="ECO:0000256" key="6">
    <source>
        <dbReference type="ARBA" id="ARBA00023192"/>
    </source>
</evidence>
<dbReference type="OrthoDB" id="3512640at2759"/>
<gene>
    <name evidence="10" type="ORF">DFQ27_003293</name>
</gene>
<dbReference type="GO" id="GO:0019343">
    <property type="term" value="P:cysteine biosynthetic process via cystathionine"/>
    <property type="evidence" value="ECO:0007669"/>
    <property type="project" value="TreeGrafter"/>
</dbReference>
<dbReference type="GO" id="GO:0004123">
    <property type="term" value="F:cystathionine gamma-lyase activity"/>
    <property type="evidence" value="ECO:0007669"/>
    <property type="project" value="TreeGrafter"/>
</dbReference>
<evidence type="ECO:0000256" key="1">
    <source>
        <dbReference type="ARBA" id="ARBA00001933"/>
    </source>
</evidence>
<dbReference type="SUPFAM" id="SSF53383">
    <property type="entry name" value="PLP-dependent transferases"/>
    <property type="match status" value="1"/>
</dbReference>
<dbReference type="InterPro" id="IPR015421">
    <property type="entry name" value="PyrdxlP-dep_Trfase_major"/>
</dbReference>
<comment type="pathway">
    <text evidence="2">Amino-acid biosynthesis; L-cysteine biosynthesis; L-cysteine from L-homocysteine and L-serine: step 2/2.</text>
</comment>
<dbReference type="InterPro" id="IPR000277">
    <property type="entry name" value="Cys/Met-Metab_PyrdxlP-dep_enz"/>
</dbReference>
<dbReference type="Proteomes" id="UP000807716">
    <property type="component" value="Unassembled WGS sequence"/>
</dbReference>
<evidence type="ECO:0000256" key="3">
    <source>
        <dbReference type="ARBA" id="ARBA00009077"/>
    </source>
</evidence>
<dbReference type="EMBL" id="JAAAJB010000235">
    <property type="protein sequence ID" value="KAG0260880.1"/>
    <property type="molecule type" value="Genomic_DNA"/>
</dbReference>
<keyword evidence="5 8" id="KW-0663">Pyridoxal phosphate</keyword>
<keyword evidence="6" id="KW-0198">Cysteine biosynthesis</keyword>
<dbReference type="PANTHER" id="PTHR11808:SF15">
    <property type="entry name" value="CYSTATHIONINE GAMMA-LYASE"/>
    <property type="match status" value="1"/>
</dbReference>
<protein>
    <recommendedName>
        <fullName evidence="4">cystathionine gamma-lyase</fullName>
        <ecNumber evidence="4">4.4.1.1</ecNumber>
    </recommendedName>
    <alternativeName>
        <fullName evidence="7">Gamma-cystathionase</fullName>
    </alternativeName>
</protein>
<keyword evidence="11" id="KW-1185">Reference proteome</keyword>
<dbReference type="GO" id="GO:0005737">
    <property type="term" value="C:cytoplasm"/>
    <property type="evidence" value="ECO:0007669"/>
    <property type="project" value="TreeGrafter"/>
</dbReference>
<accession>A0A9P6Q701</accession>
<dbReference type="FunFam" id="3.90.1150.10:FF:000008">
    <property type="entry name" value="Cystathionine gamma-synthase"/>
    <property type="match status" value="1"/>
</dbReference>